<dbReference type="SUPFAM" id="SSF143100">
    <property type="entry name" value="TTHA1013/TTHA0281-like"/>
    <property type="match status" value="1"/>
</dbReference>
<evidence type="ECO:0000313" key="2">
    <source>
        <dbReference type="Proteomes" id="UP000808337"/>
    </source>
</evidence>
<comment type="caution">
    <text evidence="1">The sequence shown here is derived from an EMBL/GenBank/DDBJ whole genome shotgun (WGS) entry which is preliminary data.</text>
</comment>
<dbReference type="InterPro" id="IPR035069">
    <property type="entry name" value="TTHA1013/TTHA0281-like"/>
</dbReference>
<dbReference type="EMBL" id="JADKGY010000020">
    <property type="protein sequence ID" value="MBK9983507.1"/>
    <property type="molecule type" value="Genomic_DNA"/>
</dbReference>
<name>A0A9D7SUU2_9BACT</name>
<gene>
    <name evidence="1" type="ORF">IPP15_14160</name>
</gene>
<dbReference type="Proteomes" id="UP000808337">
    <property type="component" value="Unassembled WGS sequence"/>
</dbReference>
<evidence type="ECO:0000313" key="1">
    <source>
        <dbReference type="EMBL" id="MBK9983507.1"/>
    </source>
</evidence>
<dbReference type="AlphaFoldDB" id="A0A9D7SUU2"/>
<protein>
    <submittedName>
        <fullName evidence="1">Type II toxin-antitoxin system HicB family antitoxin</fullName>
    </submittedName>
</protein>
<reference evidence="1 2" key="1">
    <citation type="submission" date="2020-10" db="EMBL/GenBank/DDBJ databases">
        <title>Connecting structure to function with the recovery of over 1000 high-quality activated sludge metagenome-assembled genomes encoding full-length rRNA genes using long-read sequencing.</title>
        <authorList>
            <person name="Singleton C.M."/>
            <person name="Petriglieri F."/>
            <person name="Kristensen J.M."/>
            <person name="Kirkegaard R.H."/>
            <person name="Michaelsen T.Y."/>
            <person name="Andersen M.H."/>
            <person name="Karst S.M."/>
            <person name="Dueholm M.S."/>
            <person name="Nielsen P.H."/>
            <person name="Albertsen M."/>
        </authorList>
    </citation>
    <scope>NUCLEOTIDE SEQUENCE [LARGE SCALE GENOMIC DNA]</scope>
    <source>
        <strain evidence="1">Ribe_18-Q3-R11-54_MAXAC.273</strain>
    </source>
</reference>
<dbReference type="Gene3D" id="3.30.160.250">
    <property type="match status" value="1"/>
</dbReference>
<sequence>MQTIANTKFKYWQEDEYWLGYLEEFPDCMTQGTSLEDLKVNLADLYKELSGGTI</sequence>
<accession>A0A9D7SUU2</accession>
<organism evidence="1 2">
    <name type="scientific">Candidatus Opimibacter skivensis</name>
    <dbReference type="NCBI Taxonomy" id="2982028"/>
    <lineage>
        <taxon>Bacteria</taxon>
        <taxon>Pseudomonadati</taxon>
        <taxon>Bacteroidota</taxon>
        <taxon>Saprospiria</taxon>
        <taxon>Saprospirales</taxon>
        <taxon>Saprospiraceae</taxon>
        <taxon>Candidatus Opimibacter</taxon>
    </lineage>
</organism>
<proteinExistence type="predicted"/>